<evidence type="ECO:0000256" key="1">
    <source>
        <dbReference type="ARBA" id="ARBA00004496"/>
    </source>
</evidence>
<evidence type="ECO:0000256" key="3">
    <source>
        <dbReference type="ARBA" id="ARBA00022490"/>
    </source>
</evidence>
<dbReference type="GO" id="GO:0051083">
    <property type="term" value="P:'de novo' cotranslational protein folding"/>
    <property type="evidence" value="ECO:0007669"/>
    <property type="project" value="TreeGrafter"/>
</dbReference>
<dbReference type="OrthoDB" id="10258062at2759"/>
<dbReference type="AlphaFoldDB" id="A0A158PGD6"/>
<comment type="similarity">
    <text evidence="2">Belongs to the TEL2 family.</text>
</comment>
<dbReference type="GO" id="GO:0005829">
    <property type="term" value="C:cytosol"/>
    <property type="evidence" value="ECO:0007669"/>
    <property type="project" value="TreeGrafter"/>
</dbReference>
<dbReference type="EMBL" id="UYYA01003849">
    <property type="protein sequence ID" value="VDM56690.1"/>
    <property type="molecule type" value="Genomic_DNA"/>
</dbReference>
<evidence type="ECO:0000313" key="7">
    <source>
        <dbReference type="Proteomes" id="UP000267027"/>
    </source>
</evidence>
<dbReference type="Gene3D" id="1.25.40.720">
    <property type="entry name" value="Telomere length regulation protein 2, C-terminal domain"/>
    <property type="match status" value="1"/>
</dbReference>
<comment type="subcellular location">
    <subcellularLocation>
        <location evidence="1">Cytoplasm</location>
    </subcellularLocation>
</comment>
<dbReference type="InterPro" id="IPR019337">
    <property type="entry name" value="Telomere_length_regulation_dom"/>
</dbReference>
<evidence type="ECO:0000259" key="4">
    <source>
        <dbReference type="Pfam" id="PF10193"/>
    </source>
</evidence>
<dbReference type="InterPro" id="IPR051970">
    <property type="entry name" value="TEL2_Regulation"/>
</dbReference>
<dbReference type="STRING" id="334426.A0A158PGD6"/>
<dbReference type="WBParaSite" id="ACOC_0000510401-mRNA-1">
    <property type="protein sequence ID" value="ACOC_0000510401-mRNA-1"/>
    <property type="gene ID" value="ACOC_0000510401"/>
</dbReference>
<sequence>MVVSVWADPAHVRYVAVEQQMHVTRVLLCLGRWINEVTAYDSVRNIFNSIFPGVEARLANPDKVICQSGMFVGEAFSVWMGGERLKFDYEEDNWLAEMRRIRDGVCLPPDNTEICEDVPATVEQDDYVVPPSSSYVLESQSADSDDGEDFPAYYVPDSEQNFEALPDGSEPDKTMPAPNYIRDCLKQLDEKEKYEVFEAGFFALNAMIRRKAIGFVDIADILVKKLVFLEDKFSTKDFEVIRMQCVVSCLVMRPEIAPKLGDTVFSRNCTFFHRHLILKAFLTAAKELAQFSMEPSTKNFAEVSKSQKEKVNDWRAIVEARIRSNTRRFTTAKKPQVLTPNKFAPVATLFFYPLLGTETGEHLELKGRDSPFLARLLNCVSELLQLAVNTPSVVKMATSLADIIAPLRFHPEVFIRSAVLFAYFSITIAVPDEVFPDFFGNVLHEWIEWALFCAENVDASEQERGFARSVAMVLYQKTAGVDAVMN</sequence>
<gene>
    <name evidence="6" type="ORF">ACOC_LOCUS5105</name>
</gene>
<dbReference type="Proteomes" id="UP000267027">
    <property type="component" value="Unassembled WGS sequence"/>
</dbReference>
<dbReference type="OMA" id="CVINTQP"/>
<dbReference type="Pfam" id="PF10193">
    <property type="entry name" value="Telomere_reg-2"/>
    <property type="match status" value="1"/>
</dbReference>
<protein>
    <submittedName>
        <fullName evidence="8">Telomere_reg-2 domain-containing protein</fullName>
    </submittedName>
</protein>
<keyword evidence="3" id="KW-0963">Cytoplasm</keyword>
<evidence type="ECO:0000313" key="8">
    <source>
        <dbReference type="WBParaSite" id="ACOC_0000510401-mRNA-1"/>
    </source>
</evidence>
<proteinExistence type="inferred from homology"/>
<dbReference type="InterPro" id="IPR057348">
    <property type="entry name" value="TELO2_ARM"/>
</dbReference>
<feature type="domain" description="TELO2 ARM repeat" evidence="5">
    <location>
        <begin position="2"/>
        <end position="79"/>
    </location>
</feature>
<keyword evidence="7" id="KW-1185">Reference proteome</keyword>
<dbReference type="GO" id="GO:0051879">
    <property type="term" value="F:Hsp90 protein binding"/>
    <property type="evidence" value="ECO:0007669"/>
    <property type="project" value="TreeGrafter"/>
</dbReference>
<organism evidence="8">
    <name type="scientific">Angiostrongylus costaricensis</name>
    <name type="common">Nematode worm</name>
    <dbReference type="NCBI Taxonomy" id="334426"/>
    <lineage>
        <taxon>Eukaryota</taxon>
        <taxon>Metazoa</taxon>
        <taxon>Ecdysozoa</taxon>
        <taxon>Nematoda</taxon>
        <taxon>Chromadorea</taxon>
        <taxon>Rhabditida</taxon>
        <taxon>Rhabditina</taxon>
        <taxon>Rhabditomorpha</taxon>
        <taxon>Strongyloidea</taxon>
        <taxon>Metastrongylidae</taxon>
        <taxon>Angiostrongylus</taxon>
    </lineage>
</organism>
<reference evidence="6 7" key="2">
    <citation type="submission" date="2018-11" db="EMBL/GenBank/DDBJ databases">
        <authorList>
            <consortium name="Pathogen Informatics"/>
        </authorList>
    </citation>
    <scope>NUCLEOTIDE SEQUENCE [LARGE SCALE GENOMIC DNA]</scope>
    <source>
        <strain evidence="6 7">Costa Rica</strain>
    </source>
</reference>
<evidence type="ECO:0000259" key="5">
    <source>
        <dbReference type="Pfam" id="PF25320"/>
    </source>
</evidence>
<evidence type="ECO:0000256" key="2">
    <source>
        <dbReference type="ARBA" id="ARBA00006133"/>
    </source>
</evidence>
<dbReference type="PANTHER" id="PTHR15830">
    <property type="entry name" value="TELOMERE LENGTH REGULATION PROTEIN TEL2 FAMILY MEMBER"/>
    <property type="match status" value="1"/>
</dbReference>
<evidence type="ECO:0000313" key="6">
    <source>
        <dbReference type="EMBL" id="VDM56690.1"/>
    </source>
</evidence>
<reference evidence="8" key="1">
    <citation type="submission" date="2016-04" db="UniProtKB">
        <authorList>
            <consortium name="WormBaseParasite"/>
        </authorList>
    </citation>
    <scope>IDENTIFICATION</scope>
</reference>
<dbReference type="GO" id="GO:0042162">
    <property type="term" value="F:telomeric DNA binding"/>
    <property type="evidence" value="ECO:0007669"/>
    <property type="project" value="TreeGrafter"/>
</dbReference>
<dbReference type="InterPro" id="IPR038528">
    <property type="entry name" value="TEL2_C_sf"/>
</dbReference>
<dbReference type="Pfam" id="PF25320">
    <property type="entry name" value="TELO2_ARM"/>
    <property type="match status" value="1"/>
</dbReference>
<dbReference type="PANTHER" id="PTHR15830:SF10">
    <property type="entry name" value="TELOMERE LENGTH REGULATION PROTEIN TEL2 HOMOLOG"/>
    <property type="match status" value="1"/>
</dbReference>
<feature type="domain" description="Telomere length regulation protein conserved" evidence="4">
    <location>
        <begin position="178"/>
        <end position="285"/>
    </location>
</feature>
<accession>A0A158PGD6</accession>
<name>A0A158PGD6_ANGCS</name>